<feature type="binding site" evidence="2">
    <location>
        <position position="73"/>
    </location>
    <ligand>
        <name>Mg(2+)</name>
        <dbReference type="ChEBI" id="CHEBI:18420"/>
        <label>2</label>
    </ligand>
</feature>
<dbReference type="RefSeq" id="WP_150082143.1">
    <property type="nucleotide sequence ID" value="NZ_VWRN01000010.1"/>
</dbReference>
<feature type="binding site" evidence="2">
    <location>
        <position position="101"/>
    </location>
    <ligand>
        <name>Mg(2+)</name>
        <dbReference type="ChEBI" id="CHEBI:18420"/>
        <label>3</label>
    </ligand>
</feature>
<feature type="binding site" evidence="2">
    <location>
        <position position="72"/>
    </location>
    <ligand>
        <name>Mg(2+)</name>
        <dbReference type="ChEBI" id="CHEBI:18420"/>
        <label>1</label>
    </ligand>
</feature>
<evidence type="ECO:0000313" key="7">
    <source>
        <dbReference type="Proteomes" id="UP000324324"/>
    </source>
</evidence>
<evidence type="ECO:0000256" key="1">
    <source>
        <dbReference type="ARBA" id="ARBA00022977"/>
    </source>
</evidence>
<dbReference type="AlphaFoldDB" id="A0A5M8B5P7"/>
<dbReference type="SUPFAM" id="SSF55326">
    <property type="entry name" value="PurM N-terminal domain-like"/>
    <property type="match status" value="1"/>
</dbReference>
<feature type="binding site" evidence="2">
    <location>
        <position position="239"/>
    </location>
    <ligand>
        <name>ATP</name>
        <dbReference type="ChEBI" id="CHEBI:30616"/>
    </ligand>
</feature>
<feature type="domain" description="PurM-like N-terminal" evidence="4">
    <location>
        <begin position="54"/>
        <end position="163"/>
    </location>
</feature>
<evidence type="ECO:0000259" key="4">
    <source>
        <dbReference type="Pfam" id="PF00586"/>
    </source>
</evidence>
<comment type="catalytic activity">
    <reaction evidence="2">
        <text>thiamine phosphate + ATP = thiamine diphosphate + ADP</text>
        <dbReference type="Rhea" id="RHEA:15913"/>
        <dbReference type="ChEBI" id="CHEBI:30616"/>
        <dbReference type="ChEBI" id="CHEBI:37575"/>
        <dbReference type="ChEBI" id="CHEBI:58937"/>
        <dbReference type="ChEBI" id="CHEBI:456216"/>
        <dbReference type="EC" id="2.7.4.16"/>
    </reaction>
</comment>
<dbReference type="Pfam" id="PF02769">
    <property type="entry name" value="AIRS_C"/>
    <property type="match status" value="1"/>
</dbReference>
<keyword evidence="7" id="KW-1185">Reference proteome</keyword>
<evidence type="ECO:0000256" key="3">
    <source>
        <dbReference type="SAM" id="MobiDB-lite"/>
    </source>
</evidence>
<dbReference type="PANTHER" id="PTHR30270">
    <property type="entry name" value="THIAMINE-MONOPHOSPHATE KINASE"/>
    <property type="match status" value="1"/>
</dbReference>
<feature type="domain" description="PurM-like C-terminal" evidence="5">
    <location>
        <begin position="177"/>
        <end position="329"/>
    </location>
</feature>
<feature type="binding site" evidence="2">
    <location>
        <position position="101"/>
    </location>
    <ligand>
        <name>Mg(2+)</name>
        <dbReference type="ChEBI" id="CHEBI:18420"/>
        <label>4</label>
    </ligand>
</feature>
<feature type="binding site" evidence="2">
    <location>
        <position position="56"/>
    </location>
    <ligand>
        <name>Mg(2+)</name>
        <dbReference type="ChEBI" id="CHEBI:18420"/>
        <label>3</label>
    </ligand>
</feature>
<dbReference type="GO" id="GO:0005524">
    <property type="term" value="F:ATP binding"/>
    <property type="evidence" value="ECO:0007669"/>
    <property type="project" value="UniProtKB-UniRule"/>
</dbReference>
<keyword evidence="2 6" id="KW-0808">Transferase</keyword>
<dbReference type="Proteomes" id="UP000324324">
    <property type="component" value="Unassembled WGS sequence"/>
</dbReference>
<dbReference type="GO" id="GO:0009228">
    <property type="term" value="P:thiamine biosynthetic process"/>
    <property type="evidence" value="ECO:0007669"/>
    <property type="project" value="UniProtKB-KW"/>
</dbReference>
<feature type="region of interest" description="Disordered" evidence="3">
    <location>
        <begin position="1"/>
        <end position="30"/>
    </location>
</feature>
<dbReference type="Pfam" id="PF00586">
    <property type="entry name" value="AIRS"/>
    <property type="match status" value="1"/>
</dbReference>
<dbReference type="NCBIfam" id="TIGR01379">
    <property type="entry name" value="thiL"/>
    <property type="match status" value="1"/>
</dbReference>
<evidence type="ECO:0000313" key="6">
    <source>
        <dbReference type="EMBL" id="KAA6131178.1"/>
    </source>
</evidence>
<feature type="binding site" evidence="2">
    <location>
        <position position="148"/>
    </location>
    <ligand>
        <name>Mg(2+)</name>
        <dbReference type="ChEBI" id="CHEBI:18420"/>
        <label>1</label>
    </ligand>
</feature>
<comment type="similarity">
    <text evidence="2">Belongs to the thiamine-monophosphate kinase family.</text>
</comment>
<keyword evidence="2" id="KW-0460">Magnesium</keyword>
<gene>
    <name evidence="2 6" type="primary">thiL</name>
    <name evidence="6" type="ORF">F1599_02600</name>
</gene>
<dbReference type="UniPathway" id="UPA00060">
    <property type="reaction ID" value="UER00142"/>
</dbReference>
<protein>
    <recommendedName>
        <fullName evidence="2">Thiamine-monophosphate kinase</fullName>
        <shortName evidence="2">TMP kinase</shortName>
        <shortName evidence="2">Thiamine-phosphate kinase</shortName>
        <ecNumber evidence="2">2.7.4.16</ecNumber>
    </recommendedName>
</protein>
<dbReference type="EC" id="2.7.4.16" evidence="2"/>
<organism evidence="6 7">
    <name type="scientific">Cupriavidus cauae</name>
    <dbReference type="NCBI Taxonomy" id="2608999"/>
    <lineage>
        <taxon>Bacteria</taxon>
        <taxon>Pseudomonadati</taxon>
        <taxon>Pseudomonadota</taxon>
        <taxon>Betaproteobacteria</taxon>
        <taxon>Burkholderiales</taxon>
        <taxon>Burkholderiaceae</taxon>
        <taxon>Cupriavidus</taxon>
    </lineage>
</organism>
<comment type="miscellaneous">
    <text evidence="2">Reaction mechanism of ThiL seems to utilize a direct, inline transfer of the gamma-phosphate of ATP to TMP rather than a phosphorylated enzyme intermediate.</text>
</comment>
<feature type="binding site" evidence="2">
    <location>
        <begin position="147"/>
        <end position="148"/>
    </location>
    <ligand>
        <name>ATP</name>
        <dbReference type="ChEBI" id="CHEBI:30616"/>
    </ligand>
</feature>
<reference evidence="6 7" key="1">
    <citation type="submission" date="2019-09" db="EMBL/GenBank/DDBJ databases">
        <title>Isolation of a novel species in the genus Cupriavidus from patients with sepsis using whole genome sequencing.</title>
        <authorList>
            <person name="Kweon O.J."/>
            <person name="Lee M.-K."/>
        </authorList>
    </citation>
    <scope>NUCLEOTIDE SEQUENCE [LARGE SCALE GENOMIC DNA]</scope>
    <source>
        <strain evidence="6 7">MKL-01</strain>
    </source>
</reference>
<feature type="binding site" evidence="2">
    <location>
        <position position="240"/>
    </location>
    <ligand>
        <name>Mg(2+)</name>
        <dbReference type="ChEBI" id="CHEBI:18420"/>
        <label>5</label>
    </ligand>
</feature>
<dbReference type="Gene3D" id="3.90.650.10">
    <property type="entry name" value="PurM-like C-terminal domain"/>
    <property type="match status" value="1"/>
</dbReference>
<keyword evidence="2" id="KW-0547">Nucleotide-binding</keyword>
<dbReference type="InterPro" id="IPR036921">
    <property type="entry name" value="PurM-like_N_sf"/>
</dbReference>
<feature type="binding site" evidence="2">
    <location>
        <position position="56"/>
    </location>
    <ligand>
        <name>Mg(2+)</name>
        <dbReference type="ChEBI" id="CHEBI:18420"/>
        <label>4</label>
    </ligand>
</feature>
<dbReference type="Gene3D" id="3.30.1330.10">
    <property type="entry name" value="PurM-like, N-terminal domain"/>
    <property type="match status" value="1"/>
</dbReference>
<feature type="binding site" evidence="2">
    <location>
        <position position="101"/>
    </location>
    <ligand>
        <name>Mg(2+)</name>
        <dbReference type="ChEBI" id="CHEBI:18420"/>
        <label>2</label>
    </ligand>
</feature>
<evidence type="ECO:0000256" key="2">
    <source>
        <dbReference type="HAMAP-Rule" id="MF_02128"/>
    </source>
</evidence>
<dbReference type="PIRSF" id="PIRSF005303">
    <property type="entry name" value="Thiam_monoph_kin"/>
    <property type="match status" value="1"/>
</dbReference>
<dbReference type="InterPro" id="IPR016188">
    <property type="entry name" value="PurM-like_N"/>
</dbReference>
<dbReference type="SUPFAM" id="SSF56042">
    <property type="entry name" value="PurM C-terminal domain-like"/>
    <property type="match status" value="1"/>
</dbReference>
<dbReference type="GO" id="GO:0000287">
    <property type="term" value="F:magnesium ion binding"/>
    <property type="evidence" value="ECO:0007669"/>
    <property type="project" value="UniProtKB-UniRule"/>
</dbReference>
<feature type="binding site" evidence="2">
    <location>
        <position position="237"/>
    </location>
    <ligand>
        <name>Mg(2+)</name>
        <dbReference type="ChEBI" id="CHEBI:18420"/>
        <label>3</label>
    </ligand>
</feature>
<keyword evidence="2" id="KW-0067">ATP-binding</keyword>
<dbReference type="HAMAP" id="MF_02128">
    <property type="entry name" value="TMP_kinase"/>
    <property type="match status" value="1"/>
</dbReference>
<keyword evidence="2" id="KW-0479">Metal-binding</keyword>
<feature type="binding site" evidence="2">
    <location>
        <position position="343"/>
    </location>
    <ligand>
        <name>substrate</name>
    </ligand>
</feature>
<dbReference type="InterPro" id="IPR036676">
    <property type="entry name" value="PurM-like_C_sf"/>
</dbReference>
<keyword evidence="1 2" id="KW-0784">Thiamine biosynthesis</keyword>
<name>A0A5M8B5P7_9BURK</name>
<dbReference type="CDD" id="cd02194">
    <property type="entry name" value="ThiL"/>
    <property type="match status" value="1"/>
</dbReference>
<feature type="binding site" evidence="2">
    <location>
        <position position="287"/>
    </location>
    <ligand>
        <name>substrate</name>
    </ligand>
</feature>
<dbReference type="PANTHER" id="PTHR30270:SF0">
    <property type="entry name" value="THIAMINE-MONOPHOSPHATE KINASE"/>
    <property type="match status" value="1"/>
</dbReference>
<comment type="pathway">
    <text evidence="2">Cofactor biosynthesis; thiamine diphosphate biosynthesis; thiamine diphosphate from thiamine phosphate: step 1/1.</text>
</comment>
<feature type="binding site" evidence="2">
    <location>
        <position position="172"/>
    </location>
    <ligand>
        <name>ATP</name>
        <dbReference type="ChEBI" id="CHEBI:30616"/>
    </ligand>
</feature>
<sequence length="349" mass="36441">MPSTDAAPAAPASADPSANPSADPSADPSAPLSEFELIRRYFTRPARKAVLGVGDDCALLDPRPGHLLAVSSDMLVSGRHFFPDVPPRALGHKALAVNLSDLAAMGAEPRAFTLALALPEADPAWLAELAAGMLELADAHGCELVGGDTTRGPLTLSLTVFGDVPRGSALRRDAARPGDDIWISGTLGDARLALGDCRGEWLLPEPDFTLVRPRMDTPTPRVALGMALRGLAHAALDISDGLVGDLGHILERSQVGALLDVDALPRSEVLASQPRDCQLECVLAGGDDYELCFTAPVGTREALAALAERLALPLTRVGTITAEPGLRLVDAGGGPVSFRARSFDHFANP</sequence>
<feature type="binding site" evidence="2">
    <location>
        <position position="73"/>
    </location>
    <ligand>
        <name>Mg(2+)</name>
        <dbReference type="ChEBI" id="CHEBI:18420"/>
        <label>1</label>
    </ligand>
</feature>
<dbReference type="GO" id="GO:0009030">
    <property type="term" value="F:thiamine-phosphate kinase activity"/>
    <property type="evidence" value="ECO:0007669"/>
    <property type="project" value="UniProtKB-UniRule"/>
</dbReference>
<dbReference type="EMBL" id="VWRN01000010">
    <property type="protein sequence ID" value="KAA6131178.1"/>
    <property type="molecule type" value="Genomic_DNA"/>
</dbReference>
<dbReference type="GO" id="GO:0009229">
    <property type="term" value="P:thiamine diphosphate biosynthetic process"/>
    <property type="evidence" value="ECO:0007669"/>
    <property type="project" value="UniProtKB-UniRule"/>
</dbReference>
<dbReference type="InterPro" id="IPR006283">
    <property type="entry name" value="ThiL-like"/>
</dbReference>
<feature type="binding site" evidence="2">
    <location>
        <position position="80"/>
    </location>
    <ligand>
        <name>substrate</name>
    </ligand>
</feature>
<accession>A0A5M8B5P7</accession>
<feature type="binding site" evidence="2">
    <location>
        <position position="71"/>
    </location>
    <ligand>
        <name>Mg(2+)</name>
        <dbReference type="ChEBI" id="CHEBI:18420"/>
        <label>4</label>
    </ligand>
</feature>
<evidence type="ECO:0000259" key="5">
    <source>
        <dbReference type="Pfam" id="PF02769"/>
    </source>
</evidence>
<comment type="caution">
    <text evidence="2">Lacks conserved residue(s) required for the propagation of feature annotation.</text>
</comment>
<proteinExistence type="inferred from homology"/>
<comment type="caution">
    <text evidence="6">The sequence shown here is derived from an EMBL/GenBank/DDBJ whole genome shotgun (WGS) entry which is preliminary data.</text>
</comment>
<keyword evidence="2 6" id="KW-0418">Kinase</keyword>
<comment type="function">
    <text evidence="2">Catalyzes the ATP-dependent phosphorylation of thiamine-monophosphate (TMP) to form thiamine-pyrophosphate (TPP), the active form of vitamin B1.</text>
</comment>
<dbReference type="InterPro" id="IPR010918">
    <property type="entry name" value="PurM-like_C_dom"/>
</dbReference>